<gene>
    <name evidence="1" type="ORF">CLIT_22c00020</name>
</gene>
<accession>A0A069RJA9</accession>
<name>A0A069RJA9_PEPLI</name>
<dbReference type="AlphaFoldDB" id="A0A069RJA9"/>
<dbReference type="EMBL" id="JJMM01000022">
    <property type="protein sequence ID" value="KDR94347.1"/>
    <property type="molecule type" value="Genomic_DNA"/>
</dbReference>
<evidence type="ECO:0000313" key="1">
    <source>
        <dbReference type="EMBL" id="KDR94347.1"/>
    </source>
</evidence>
<dbReference type="Proteomes" id="UP000027946">
    <property type="component" value="Unassembled WGS sequence"/>
</dbReference>
<sequence>MWVVFDGYKYTLLNDFLIAHSRNILSQSGSIIVPSAYIINSSESY</sequence>
<organism evidence="1 2">
    <name type="scientific">Peptoclostridium litorale DSM 5388</name>
    <dbReference type="NCBI Taxonomy" id="1121324"/>
    <lineage>
        <taxon>Bacteria</taxon>
        <taxon>Bacillati</taxon>
        <taxon>Bacillota</taxon>
        <taxon>Clostridia</taxon>
        <taxon>Peptostreptococcales</taxon>
        <taxon>Peptoclostridiaceae</taxon>
        <taxon>Peptoclostridium</taxon>
    </lineage>
</organism>
<proteinExistence type="predicted"/>
<evidence type="ECO:0000313" key="2">
    <source>
        <dbReference type="Proteomes" id="UP000027946"/>
    </source>
</evidence>
<comment type="caution">
    <text evidence="1">The sequence shown here is derived from an EMBL/GenBank/DDBJ whole genome shotgun (WGS) entry which is preliminary data.</text>
</comment>
<keyword evidence="2" id="KW-1185">Reference proteome</keyword>
<reference evidence="1 2" key="1">
    <citation type="submission" date="2014-03" db="EMBL/GenBank/DDBJ databases">
        <title>Genome sequence of Clostridium litorale W6, DSM 5388.</title>
        <authorList>
            <person name="Poehlein A."/>
            <person name="Jagirdar A."/>
            <person name="Khonsari B."/>
            <person name="Chibani C.M."/>
            <person name="Gutierrez Gutierrez D.A."/>
            <person name="Davydova E."/>
            <person name="Alghaithi H.S."/>
            <person name="Nair K.P."/>
            <person name="Dhamotharan K."/>
            <person name="Chandran L."/>
            <person name="G W."/>
            <person name="Daniel R."/>
        </authorList>
    </citation>
    <scope>NUCLEOTIDE SEQUENCE [LARGE SCALE GENOMIC DNA]</scope>
    <source>
        <strain evidence="1 2">W6</strain>
    </source>
</reference>
<protein>
    <submittedName>
        <fullName evidence="1">Uncharacterized protein</fullName>
    </submittedName>
</protein>